<dbReference type="EMBL" id="CAXIEN010000005">
    <property type="protein sequence ID" value="CAL1262358.1"/>
    <property type="molecule type" value="Genomic_DNA"/>
</dbReference>
<evidence type="ECO:0008006" key="3">
    <source>
        <dbReference type="Google" id="ProtNLM"/>
    </source>
</evidence>
<reference evidence="1 2" key="1">
    <citation type="submission" date="2024-04" db="EMBL/GenBank/DDBJ databases">
        <authorList>
            <person name="Rising A."/>
            <person name="Reimegard J."/>
            <person name="Sonavane S."/>
            <person name="Akerstrom W."/>
            <person name="Nylinder S."/>
            <person name="Hedman E."/>
            <person name="Kallberg Y."/>
        </authorList>
    </citation>
    <scope>NUCLEOTIDE SEQUENCE [LARGE SCALE GENOMIC DNA]</scope>
</reference>
<comment type="caution">
    <text evidence="1">The sequence shown here is derived from an EMBL/GenBank/DDBJ whole genome shotgun (WGS) entry which is preliminary data.</text>
</comment>
<accession>A0AAV1YWR6</accession>
<dbReference type="GO" id="GO:0007264">
    <property type="term" value="P:small GTPase-mediated signal transduction"/>
    <property type="evidence" value="ECO:0007669"/>
    <property type="project" value="InterPro"/>
</dbReference>
<name>A0AAV1YWR6_9ARAC</name>
<dbReference type="InterPro" id="IPR043537">
    <property type="entry name" value="Tiam1/Tiam2/Sif"/>
</dbReference>
<dbReference type="SUPFAM" id="SSF50729">
    <property type="entry name" value="PH domain-like"/>
    <property type="match status" value="1"/>
</dbReference>
<gene>
    <name evidence="1" type="ORF">LARSCL_LOCUS947</name>
</gene>
<dbReference type="PANTHER" id="PTHR46001:SF3">
    <property type="entry name" value="PROTEIN STILL LIFE, ISOFORM SIF TYPE 1"/>
    <property type="match status" value="1"/>
</dbReference>
<dbReference type="Gene3D" id="2.30.29.30">
    <property type="entry name" value="Pleckstrin-homology domain (PH domain)/Phosphotyrosine-binding domain (PTB)"/>
    <property type="match status" value="1"/>
</dbReference>
<dbReference type="AlphaFoldDB" id="A0AAV1YWR6"/>
<dbReference type="GO" id="GO:0005085">
    <property type="term" value="F:guanyl-nucleotide exchange factor activity"/>
    <property type="evidence" value="ECO:0007669"/>
    <property type="project" value="InterPro"/>
</dbReference>
<protein>
    <recommendedName>
        <fullName evidence="3">PH domain-containing protein</fullName>
    </recommendedName>
</protein>
<evidence type="ECO:0000313" key="1">
    <source>
        <dbReference type="EMBL" id="CAL1262358.1"/>
    </source>
</evidence>
<sequence>MRREGCAHVGDPMIIIITGSSSSRASCYLPADDLCAYSLNFHLRKISDDDRLSLTTALSEEEDGEARNSPYRARSGSAAASFNCTGAVRKAGFLSVKKWLLRKKQQVELARKRGWKGYWVCLKGTTLLFYPCDNRDNRAIDTAPKHLIIVDGPMPC</sequence>
<dbReference type="InterPro" id="IPR011993">
    <property type="entry name" value="PH-like_dom_sf"/>
</dbReference>
<keyword evidence="2" id="KW-1185">Reference proteome</keyword>
<organism evidence="1 2">
    <name type="scientific">Larinioides sclopetarius</name>
    <dbReference type="NCBI Taxonomy" id="280406"/>
    <lineage>
        <taxon>Eukaryota</taxon>
        <taxon>Metazoa</taxon>
        <taxon>Ecdysozoa</taxon>
        <taxon>Arthropoda</taxon>
        <taxon>Chelicerata</taxon>
        <taxon>Arachnida</taxon>
        <taxon>Araneae</taxon>
        <taxon>Araneomorphae</taxon>
        <taxon>Entelegynae</taxon>
        <taxon>Araneoidea</taxon>
        <taxon>Araneidae</taxon>
        <taxon>Larinioides</taxon>
    </lineage>
</organism>
<dbReference type="PANTHER" id="PTHR46001">
    <property type="entry name" value="TIAM (MAMMALIAN TUMOR INVASION AND METASTASIS FACTOR) HOMOLOG"/>
    <property type="match status" value="1"/>
</dbReference>
<dbReference type="Proteomes" id="UP001497382">
    <property type="component" value="Unassembled WGS sequence"/>
</dbReference>
<evidence type="ECO:0000313" key="2">
    <source>
        <dbReference type="Proteomes" id="UP001497382"/>
    </source>
</evidence>
<proteinExistence type="predicted"/>